<evidence type="ECO:0000313" key="5">
    <source>
        <dbReference type="Proteomes" id="UP000481153"/>
    </source>
</evidence>
<dbReference type="PANTHER" id="PTHR39200">
    <property type="entry name" value="HYPOTHETICAL EXPORTED PROTEIN"/>
    <property type="match status" value="1"/>
</dbReference>
<dbReference type="Proteomes" id="UP000481153">
    <property type="component" value="Unassembled WGS sequence"/>
</dbReference>
<keyword evidence="2" id="KW-1133">Transmembrane helix</keyword>
<name>A0A6G0XH48_9STRA</name>
<dbReference type="InterPro" id="IPR021255">
    <property type="entry name" value="DUF2807"/>
</dbReference>
<accession>A0A6G0XH48</accession>
<reference evidence="4 5" key="1">
    <citation type="submission" date="2019-07" db="EMBL/GenBank/DDBJ databases">
        <title>Genomics analysis of Aphanomyces spp. identifies a new class of oomycete effector associated with host adaptation.</title>
        <authorList>
            <person name="Gaulin E."/>
        </authorList>
    </citation>
    <scope>NUCLEOTIDE SEQUENCE [LARGE SCALE GENOMIC DNA]</scope>
    <source>
        <strain evidence="4 5">ATCC 201684</strain>
    </source>
</reference>
<dbReference type="Gene3D" id="2.160.20.120">
    <property type="match status" value="1"/>
</dbReference>
<feature type="compositionally biased region" description="Low complexity" evidence="1">
    <location>
        <begin position="333"/>
        <end position="348"/>
    </location>
</feature>
<protein>
    <recommendedName>
        <fullName evidence="3">Putative auto-transporter adhesin head GIN domain-containing protein</fullName>
    </recommendedName>
</protein>
<feature type="region of interest" description="Disordered" evidence="1">
    <location>
        <begin position="333"/>
        <end position="355"/>
    </location>
</feature>
<keyword evidence="2" id="KW-0472">Membrane</keyword>
<evidence type="ECO:0000313" key="4">
    <source>
        <dbReference type="EMBL" id="KAF0739524.1"/>
    </source>
</evidence>
<dbReference type="VEuPathDB" id="FungiDB:AeMF1_018821"/>
<dbReference type="AlphaFoldDB" id="A0A6G0XH48"/>
<feature type="transmembrane region" description="Helical" evidence="2">
    <location>
        <begin position="362"/>
        <end position="381"/>
    </location>
</feature>
<evidence type="ECO:0000256" key="1">
    <source>
        <dbReference type="SAM" id="MobiDB-lite"/>
    </source>
</evidence>
<keyword evidence="2" id="KW-0812">Transmembrane</keyword>
<dbReference type="PANTHER" id="PTHR39200:SF1">
    <property type="entry name" value="AUTO-TRANSPORTER ADHESIN HEAD GIN DOMAIN-CONTAINING PROTEIN-RELATED"/>
    <property type="match status" value="1"/>
</dbReference>
<dbReference type="EMBL" id="VJMJ01000063">
    <property type="protein sequence ID" value="KAF0739524.1"/>
    <property type="molecule type" value="Genomic_DNA"/>
</dbReference>
<organism evidence="4 5">
    <name type="scientific">Aphanomyces euteiches</name>
    <dbReference type="NCBI Taxonomy" id="100861"/>
    <lineage>
        <taxon>Eukaryota</taxon>
        <taxon>Sar</taxon>
        <taxon>Stramenopiles</taxon>
        <taxon>Oomycota</taxon>
        <taxon>Saprolegniomycetes</taxon>
        <taxon>Saprolegniales</taxon>
        <taxon>Verrucalvaceae</taxon>
        <taxon>Aphanomyces</taxon>
    </lineage>
</organism>
<proteinExistence type="predicted"/>
<gene>
    <name evidence="4" type="ORF">Ae201684_004706</name>
</gene>
<feature type="domain" description="Putative auto-transporter adhesin head GIN" evidence="3">
    <location>
        <begin position="54"/>
        <end position="220"/>
    </location>
</feature>
<evidence type="ECO:0000256" key="2">
    <source>
        <dbReference type="SAM" id="Phobius"/>
    </source>
</evidence>
<keyword evidence="5" id="KW-1185">Reference proteome</keyword>
<sequence>MSLTQSWTLDASNSEVVSDLNQILLGLPGTAFVSAGDSADAFKLQVTTNTQAVLDNIQLLTEFGSPLLQITTASAFQASKYPDATFLAELTVPSKRLQGFECAGAGACVLDKGTQAVDQDLSLTASGAGTLFVSTQDIDARFVSISNSGAGNVQWSASRVAAQSLTVSASGTGSVSIASTVEIVPQSAQVQVQGAGSVFFAGSPFNVPTVTSTITGAGNITYLPTAKCGVHTINVGGAGGIYAGSLTSQNTSVVVTGKGRVLAKVVDTLSTNGVGDVEFVGVTPANIQVTKSLWNRGPVLTSVNYYEPFRGFQVPAHDATSIAAATPLPLATPGSTSSPVVPVVSQGTRSTDDPSSGGSFNILMWFLGGLGVAIVVVVVLLRRHIANKHKEYTALK</sequence>
<evidence type="ECO:0000259" key="3">
    <source>
        <dbReference type="Pfam" id="PF10988"/>
    </source>
</evidence>
<dbReference type="Pfam" id="PF10988">
    <property type="entry name" value="DUF2807"/>
    <property type="match status" value="1"/>
</dbReference>
<comment type="caution">
    <text evidence="4">The sequence shown here is derived from an EMBL/GenBank/DDBJ whole genome shotgun (WGS) entry which is preliminary data.</text>
</comment>